<keyword evidence="4" id="KW-1185">Reference proteome</keyword>
<dbReference type="Gene3D" id="3.40.50.1820">
    <property type="entry name" value="alpha/beta hydrolase"/>
    <property type="match status" value="1"/>
</dbReference>
<dbReference type="SUPFAM" id="SSF53474">
    <property type="entry name" value="alpha/beta-Hydrolases"/>
    <property type="match status" value="1"/>
</dbReference>
<dbReference type="Proteomes" id="UP001458946">
    <property type="component" value="Unassembled WGS sequence"/>
</dbReference>
<dbReference type="InterPro" id="IPR022742">
    <property type="entry name" value="Hydrolase_4"/>
</dbReference>
<dbReference type="RefSeq" id="WP_353542963.1">
    <property type="nucleotide sequence ID" value="NZ_BAABRN010000034.1"/>
</dbReference>
<comment type="caution">
    <text evidence="3">The sequence shown here is derived from an EMBL/GenBank/DDBJ whole genome shotgun (WGS) entry which is preliminary data.</text>
</comment>
<protein>
    <recommendedName>
        <fullName evidence="2">Serine aminopeptidase S33 domain-containing protein</fullName>
    </recommendedName>
</protein>
<evidence type="ECO:0000256" key="1">
    <source>
        <dbReference type="SAM" id="SignalP"/>
    </source>
</evidence>
<organism evidence="3 4">
    <name type="scientific">Deinococcus xinjiangensis</name>
    <dbReference type="NCBI Taxonomy" id="457454"/>
    <lineage>
        <taxon>Bacteria</taxon>
        <taxon>Thermotogati</taxon>
        <taxon>Deinococcota</taxon>
        <taxon>Deinococci</taxon>
        <taxon>Deinococcales</taxon>
        <taxon>Deinococcaceae</taxon>
        <taxon>Deinococcus</taxon>
    </lineage>
</organism>
<name>A0ABP9VEK5_9DEIO</name>
<proteinExistence type="predicted"/>
<keyword evidence="1" id="KW-0732">Signal</keyword>
<dbReference type="EMBL" id="BAABRN010000034">
    <property type="protein sequence ID" value="GAA5502990.1"/>
    <property type="molecule type" value="Genomic_DNA"/>
</dbReference>
<dbReference type="InterPro" id="IPR029058">
    <property type="entry name" value="AB_hydrolase_fold"/>
</dbReference>
<reference evidence="3 4" key="1">
    <citation type="submission" date="2024-02" db="EMBL/GenBank/DDBJ databases">
        <title>Deinococcus xinjiangensis NBRC 107630.</title>
        <authorList>
            <person name="Ichikawa N."/>
            <person name="Katano-Makiyama Y."/>
            <person name="Hidaka K."/>
        </authorList>
    </citation>
    <scope>NUCLEOTIDE SEQUENCE [LARGE SCALE GENOMIC DNA]</scope>
    <source>
        <strain evidence="3 4">NBRC 107630</strain>
    </source>
</reference>
<accession>A0ABP9VEK5</accession>
<evidence type="ECO:0000313" key="4">
    <source>
        <dbReference type="Proteomes" id="UP001458946"/>
    </source>
</evidence>
<feature type="signal peptide" evidence="1">
    <location>
        <begin position="1"/>
        <end position="18"/>
    </location>
</feature>
<dbReference type="PANTHER" id="PTHR43265">
    <property type="entry name" value="ESTERASE ESTD"/>
    <property type="match status" value="1"/>
</dbReference>
<dbReference type="Pfam" id="PF12146">
    <property type="entry name" value="Hydrolase_4"/>
    <property type="match status" value="1"/>
</dbReference>
<evidence type="ECO:0000313" key="3">
    <source>
        <dbReference type="EMBL" id="GAA5502990.1"/>
    </source>
</evidence>
<evidence type="ECO:0000259" key="2">
    <source>
        <dbReference type="Pfam" id="PF12146"/>
    </source>
</evidence>
<dbReference type="PANTHER" id="PTHR43265:SF1">
    <property type="entry name" value="ESTERASE ESTD"/>
    <property type="match status" value="1"/>
</dbReference>
<gene>
    <name evidence="3" type="ORF">Dxin01_02738</name>
</gene>
<sequence length="374" mass="39249">MKRFLLPLLLSSLGWALAGGAQPAPQPLQLTLNLGGQQARGELLRPATSTPAPLVLLIQGTGPEDMNGSFTLYGGGVRQGSLGQLAQALAAQGFAVMRFDKRYAAQTFEPKAAAAAQQAYATLTMQDLLADAHTALNTALAQGGIDKKRVYIYGWSEGSIIAAHLALDTQASGLIVQGPVVASFADTFTRQFEQVGLKYLTPYAKSGKIDLAGVMAAFGGQGSGLAKMQAQLLLALDSTPQAPKLSSVLDTNKDGQIDLKAEALPTMRAMYPQILAQSPMYAPATSLSVLGELAPKLKMPVLILQGENDGNIDPAYAKQFAQALRAAGNKSVTIKLYAGLGHSLGAAPSLTQDDFAPMQSAPMNDIAAWLRGQR</sequence>
<feature type="domain" description="Serine aminopeptidase S33" evidence="2">
    <location>
        <begin position="76"/>
        <end position="344"/>
    </location>
</feature>
<feature type="chain" id="PRO_5047203992" description="Serine aminopeptidase S33 domain-containing protein" evidence="1">
    <location>
        <begin position="19"/>
        <end position="374"/>
    </location>
</feature>
<dbReference type="InterPro" id="IPR053145">
    <property type="entry name" value="AB_hydrolase_Est10"/>
</dbReference>